<sequence>MESRVCAGSFLSCIGPGRVGQDWNWLLVCIRKINYIYILCNVGLYTSAFTRFLCFVDFVGTALIRGMRSESDSR</sequence>
<keyword evidence="1" id="KW-0472">Membrane</keyword>
<organism evidence="2 3">
    <name type="scientific">Phaeosphaeria nodorum (strain SN15 / ATCC MYA-4574 / FGSC 10173)</name>
    <name type="common">Glume blotch fungus</name>
    <name type="synonym">Parastagonospora nodorum</name>
    <dbReference type="NCBI Taxonomy" id="321614"/>
    <lineage>
        <taxon>Eukaryota</taxon>
        <taxon>Fungi</taxon>
        <taxon>Dikarya</taxon>
        <taxon>Ascomycota</taxon>
        <taxon>Pezizomycotina</taxon>
        <taxon>Dothideomycetes</taxon>
        <taxon>Pleosporomycetidae</taxon>
        <taxon>Pleosporales</taxon>
        <taxon>Pleosporineae</taxon>
        <taxon>Phaeosphaeriaceae</taxon>
        <taxon>Parastagonospora</taxon>
    </lineage>
</organism>
<keyword evidence="1" id="KW-1133">Transmembrane helix</keyword>
<accession>A0A7U2I743</accession>
<keyword evidence="1" id="KW-0812">Transmembrane</keyword>
<dbReference type="AlphaFoldDB" id="A0A7U2I743"/>
<protein>
    <submittedName>
        <fullName evidence="2">Uncharacterized protein</fullName>
    </submittedName>
</protein>
<dbReference type="VEuPathDB" id="FungiDB:JI435_417980"/>
<keyword evidence="3" id="KW-1185">Reference proteome</keyword>
<gene>
    <name evidence="2" type="ORF">JI435_417980</name>
</gene>
<feature type="transmembrane region" description="Helical" evidence="1">
    <location>
        <begin position="36"/>
        <end position="64"/>
    </location>
</feature>
<name>A0A7U2I743_PHANO</name>
<dbReference type="Proteomes" id="UP000663193">
    <property type="component" value="Chromosome 13"/>
</dbReference>
<evidence type="ECO:0000256" key="1">
    <source>
        <dbReference type="SAM" id="Phobius"/>
    </source>
</evidence>
<reference evidence="3" key="1">
    <citation type="journal article" date="2021" name="BMC Genomics">
        <title>Chromosome-level genome assembly and manually-curated proteome of model necrotroph Parastagonospora nodorum Sn15 reveals a genome-wide trove of candidate effector homologs, and redundancy of virulence-related functions within an accessory chromosome.</title>
        <authorList>
            <person name="Bertazzoni S."/>
            <person name="Jones D.A.B."/>
            <person name="Phan H.T."/>
            <person name="Tan K.-C."/>
            <person name="Hane J.K."/>
        </authorList>
    </citation>
    <scope>NUCLEOTIDE SEQUENCE [LARGE SCALE GENOMIC DNA]</scope>
    <source>
        <strain evidence="3">SN15 / ATCC MYA-4574 / FGSC 10173)</strain>
    </source>
</reference>
<proteinExistence type="predicted"/>
<evidence type="ECO:0000313" key="3">
    <source>
        <dbReference type="Proteomes" id="UP000663193"/>
    </source>
</evidence>
<dbReference type="EMBL" id="CP069035">
    <property type="protein sequence ID" value="QRD02437.1"/>
    <property type="molecule type" value="Genomic_DNA"/>
</dbReference>
<evidence type="ECO:0000313" key="2">
    <source>
        <dbReference type="EMBL" id="QRD02437.1"/>
    </source>
</evidence>